<dbReference type="EMBL" id="MN740154">
    <property type="protein sequence ID" value="QHT90533.1"/>
    <property type="molecule type" value="Genomic_DNA"/>
</dbReference>
<keyword evidence="1" id="KW-1133">Transmembrane helix</keyword>
<keyword evidence="1" id="KW-0472">Membrane</keyword>
<accession>A0A6C0IGA6</accession>
<reference evidence="2" key="1">
    <citation type="journal article" date="2020" name="Nature">
        <title>Giant virus diversity and host interactions through global metagenomics.</title>
        <authorList>
            <person name="Schulz F."/>
            <person name="Roux S."/>
            <person name="Paez-Espino D."/>
            <person name="Jungbluth S."/>
            <person name="Walsh D.A."/>
            <person name="Denef V.J."/>
            <person name="McMahon K.D."/>
            <person name="Konstantinidis K.T."/>
            <person name="Eloe-Fadrosh E.A."/>
            <person name="Kyrpides N.C."/>
            <person name="Woyke T."/>
        </authorList>
    </citation>
    <scope>NUCLEOTIDE SEQUENCE</scope>
    <source>
        <strain evidence="2">GVMAG-M-3300023184-68</strain>
    </source>
</reference>
<keyword evidence="1" id="KW-0812">Transmembrane</keyword>
<organism evidence="2">
    <name type="scientific">viral metagenome</name>
    <dbReference type="NCBI Taxonomy" id="1070528"/>
    <lineage>
        <taxon>unclassified sequences</taxon>
        <taxon>metagenomes</taxon>
        <taxon>organismal metagenomes</taxon>
    </lineage>
</organism>
<feature type="transmembrane region" description="Helical" evidence="1">
    <location>
        <begin position="48"/>
        <end position="73"/>
    </location>
</feature>
<name>A0A6C0IGA6_9ZZZZ</name>
<protein>
    <submittedName>
        <fullName evidence="2">Uncharacterized protein</fullName>
    </submittedName>
</protein>
<dbReference type="AlphaFoldDB" id="A0A6C0IGA6"/>
<evidence type="ECO:0000313" key="2">
    <source>
        <dbReference type="EMBL" id="QHT90533.1"/>
    </source>
</evidence>
<proteinExistence type="predicted"/>
<evidence type="ECO:0000256" key="1">
    <source>
        <dbReference type="SAM" id="Phobius"/>
    </source>
</evidence>
<sequence>MKMNLSLKSLTMKNPLEMLLLALFIIYLVFPISTPRFLAPLIDSSLGMVVIFAIVLFLFMYSHPLLAIIYVLVAYELIRRSTVVSGRTAYIQYTPTQAKRDESMRAMNPPQEVTLEEDMVNMMAPMGQPGGDYLETAFRPVSDNIHQASMI</sequence>